<dbReference type="Pfam" id="PF11326">
    <property type="entry name" value="PANTS-like"/>
    <property type="match status" value="1"/>
</dbReference>
<dbReference type="EMBL" id="NJEU01000358">
    <property type="protein sequence ID" value="PHH75680.1"/>
    <property type="molecule type" value="Genomic_DNA"/>
</dbReference>
<feature type="region of interest" description="Disordered" evidence="1">
    <location>
        <begin position="152"/>
        <end position="197"/>
    </location>
</feature>
<name>A0A2C5Z7B2_9HYPO</name>
<comment type="caution">
    <text evidence="2">The sequence shown here is derived from an EMBL/GenBank/DDBJ whole genome shotgun (WGS) entry which is preliminary data.</text>
</comment>
<proteinExistence type="predicted"/>
<sequence length="214" mass="24290">MGWLWTRSPSPPSDPKAQAPPAKKSQDDNDTDRVIKEFLEATSTPSPLADAHDGSLADAHDGSLADAHDGSSPRLLHPVAEAILPSEMSCRQAFDYAFSCLRAGSQFNSIYRYGSLRQCNHLWDNFWFCMRIRTSSPELKANMVRNRFREMEQQKYGPGKPSSEDIWQSRDEKVEPGSAFTHAMPDPSAVGDEEWQRMETERRRLIRQNLGFED</sequence>
<feature type="compositionally biased region" description="Basic and acidic residues" evidence="1">
    <location>
        <begin position="50"/>
        <end position="71"/>
    </location>
</feature>
<evidence type="ECO:0000256" key="1">
    <source>
        <dbReference type="SAM" id="MobiDB-lite"/>
    </source>
</evidence>
<dbReference type="OrthoDB" id="2017405at2759"/>
<organism evidence="2 3">
    <name type="scientific">Ophiocordyceps australis</name>
    <dbReference type="NCBI Taxonomy" id="1399860"/>
    <lineage>
        <taxon>Eukaryota</taxon>
        <taxon>Fungi</taxon>
        <taxon>Dikarya</taxon>
        <taxon>Ascomycota</taxon>
        <taxon>Pezizomycotina</taxon>
        <taxon>Sordariomycetes</taxon>
        <taxon>Hypocreomycetidae</taxon>
        <taxon>Hypocreales</taxon>
        <taxon>Ophiocordycipitaceae</taxon>
        <taxon>Ophiocordyceps</taxon>
    </lineage>
</organism>
<dbReference type="PANTHER" id="PTHR28052:SF1">
    <property type="entry name" value="UPF0545 PROTEIN C22ORF39"/>
    <property type="match status" value="1"/>
</dbReference>
<evidence type="ECO:0000313" key="2">
    <source>
        <dbReference type="EMBL" id="PHH75680.1"/>
    </source>
</evidence>
<accession>A0A2C5Z7B2</accession>
<dbReference type="PANTHER" id="PTHR28052">
    <property type="entry name" value="UPF0545 PROTEIN C22ORF39"/>
    <property type="match status" value="1"/>
</dbReference>
<dbReference type="InterPro" id="IPR021475">
    <property type="entry name" value="Pants/Emi1-like"/>
</dbReference>
<keyword evidence="3" id="KW-1185">Reference proteome</keyword>
<dbReference type="Proteomes" id="UP000224854">
    <property type="component" value="Unassembled WGS sequence"/>
</dbReference>
<evidence type="ECO:0000313" key="3">
    <source>
        <dbReference type="Proteomes" id="UP000224854"/>
    </source>
</evidence>
<dbReference type="AlphaFoldDB" id="A0A2C5Z7B2"/>
<feature type="region of interest" description="Disordered" evidence="1">
    <location>
        <begin position="1"/>
        <end position="72"/>
    </location>
</feature>
<protein>
    <recommendedName>
        <fullName evidence="4">Early meiotic induction protein 1</fullName>
    </recommendedName>
</protein>
<evidence type="ECO:0008006" key="4">
    <source>
        <dbReference type="Google" id="ProtNLM"/>
    </source>
</evidence>
<reference evidence="2 3" key="1">
    <citation type="submission" date="2017-06" db="EMBL/GenBank/DDBJ databases">
        <title>Ant-infecting Ophiocordyceps genomes reveal a high diversity of potential behavioral manipulation genes and a possible major role for enterotoxins.</title>
        <authorList>
            <person name="De Bekker C."/>
            <person name="Evans H.C."/>
            <person name="Brachmann A."/>
            <person name="Hughes D.P."/>
        </authorList>
    </citation>
    <scope>NUCLEOTIDE SEQUENCE [LARGE SCALE GENOMIC DNA]</scope>
    <source>
        <strain evidence="2 3">1348a</strain>
    </source>
</reference>
<feature type="compositionally biased region" description="Basic and acidic residues" evidence="1">
    <location>
        <begin position="24"/>
        <end position="39"/>
    </location>
</feature>
<gene>
    <name evidence="2" type="ORF">CDD82_4326</name>
</gene>